<dbReference type="AlphaFoldDB" id="A0A381RD27"/>
<sequence length="230" mass="24309">MAAGSIGYFTLIFGLQAPPLMFGILVTLAALGVSCRASGASLLERTPPLALLVTVSLSGVFNDFRLTGVVAATAIASTPLIVAVGNKGSSRTLRRNVRMVVAWLPASLSAASLTILTFRASSSVALLLSLVYIHDLGLGLGMRDRPRQYLAPLLGLVGALVLLWASIQLAVTPISPRWFLPIAALVAVAIPLGRVVTRMVSADSVHDLQRFSSHLLVTPVWVVTINFLFV</sequence>
<accession>A0A381RD27</accession>
<feature type="transmembrane region" description="Helical" evidence="1">
    <location>
        <begin position="97"/>
        <end position="118"/>
    </location>
</feature>
<feature type="transmembrane region" description="Helical" evidence="1">
    <location>
        <begin position="67"/>
        <end position="85"/>
    </location>
</feature>
<protein>
    <submittedName>
        <fullName evidence="2">Uncharacterized protein</fullName>
    </submittedName>
</protein>
<evidence type="ECO:0000256" key="1">
    <source>
        <dbReference type="SAM" id="Phobius"/>
    </source>
</evidence>
<organism evidence="2">
    <name type="scientific">marine metagenome</name>
    <dbReference type="NCBI Taxonomy" id="408172"/>
    <lineage>
        <taxon>unclassified sequences</taxon>
        <taxon>metagenomes</taxon>
        <taxon>ecological metagenomes</taxon>
    </lineage>
</organism>
<reference evidence="2" key="1">
    <citation type="submission" date="2018-05" db="EMBL/GenBank/DDBJ databases">
        <authorList>
            <person name="Lanie J.A."/>
            <person name="Ng W.-L."/>
            <person name="Kazmierczak K.M."/>
            <person name="Andrzejewski T.M."/>
            <person name="Davidsen T.M."/>
            <person name="Wayne K.J."/>
            <person name="Tettelin H."/>
            <person name="Glass J.I."/>
            <person name="Rusch D."/>
            <person name="Podicherti R."/>
            <person name="Tsui H.-C.T."/>
            <person name="Winkler M.E."/>
        </authorList>
    </citation>
    <scope>NUCLEOTIDE SEQUENCE</scope>
</reference>
<evidence type="ECO:0000313" key="2">
    <source>
        <dbReference type="EMBL" id="SUZ89471.1"/>
    </source>
</evidence>
<keyword evidence="1" id="KW-0472">Membrane</keyword>
<keyword evidence="1" id="KW-1133">Transmembrane helix</keyword>
<name>A0A381RD27_9ZZZZ</name>
<proteinExistence type="predicted"/>
<feature type="transmembrane region" description="Helical" evidence="1">
    <location>
        <begin position="208"/>
        <end position="229"/>
    </location>
</feature>
<gene>
    <name evidence="2" type="ORF">METZ01_LOCUS42325</name>
</gene>
<feature type="transmembrane region" description="Helical" evidence="1">
    <location>
        <begin position="149"/>
        <end position="172"/>
    </location>
</feature>
<dbReference type="EMBL" id="UINC01001816">
    <property type="protein sequence ID" value="SUZ89471.1"/>
    <property type="molecule type" value="Genomic_DNA"/>
</dbReference>
<keyword evidence="1" id="KW-0812">Transmembrane</keyword>
<feature type="transmembrane region" description="Helical" evidence="1">
    <location>
        <begin position="6"/>
        <end position="30"/>
    </location>
</feature>
<feature type="transmembrane region" description="Helical" evidence="1">
    <location>
        <begin position="178"/>
        <end position="196"/>
    </location>
</feature>